<gene>
    <name evidence="17 18 20" type="primary">Ctsw</name>
</gene>
<dbReference type="EMBL" id="BC093401">
    <property type="protein sequence ID" value="AAH93401.1"/>
    <property type="molecule type" value="mRNA"/>
</dbReference>
<dbReference type="GeneTree" id="ENSGT00940000161630"/>
<evidence type="ECO:0000256" key="2">
    <source>
        <dbReference type="ARBA" id="ARBA00008455"/>
    </source>
</evidence>
<dbReference type="AGR" id="RGD:1309354"/>
<dbReference type="SMART" id="SM00645">
    <property type="entry name" value="Pept_C1"/>
    <property type="match status" value="1"/>
</dbReference>
<evidence type="ECO:0000256" key="9">
    <source>
        <dbReference type="ARBA" id="ARBA00023157"/>
    </source>
</evidence>
<feature type="domain" description="Cathepsin propeptide inhibitor" evidence="16">
    <location>
        <begin position="40"/>
        <end position="97"/>
    </location>
</feature>
<dbReference type="InterPro" id="IPR039417">
    <property type="entry name" value="Peptidase_C1A_papain-like"/>
</dbReference>
<accession>A6HZ64</accession>
<sequence length="371" mass="41898">MTLTAHLFYFLALLLAGQGLSDSLLTKDAGPRPLELKEVFKLFQIQFNRSYSNPAEYTRRLGIFAHNLAQAQRLQEEDLGTAEFGQTPFSDLTEEEFGQLYGHQRAPERILNMAKKVKSERWGESVPPTCDWRKVKNIISSIKNQGNCRCCWAIAAADNIQTLWRIKTQQFVDVSVQELLDCDRCGNGCNGGFVWDAYITVLNNSGLASEEDYPFQGHQKPHRCLADKYRKVAWIQDFTMLSSNEQVIAGYLAIHGPITVTINMKLLQYYQKGVIKATPSTCDPHLVNHSVLLVGFGKEKGGMQTGTLLSHSRKPRRSTPYWILKNSWGAEWGEKGYFRLYRGNNTCGIAKYPITARVDRPVKKAPVSCPP</sequence>
<keyword evidence="19" id="KW-1185">Reference proteome</keyword>
<evidence type="ECO:0000256" key="13">
    <source>
        <dbReference type="ARBA" id="ARBA00079436"/>
    </source>
</evidence>
<dbReference type="KEGG" id="rno:293676"/>
<keyword evidence="5" id="KW-0378">Hydrolase</keyword>
<dbReference type="InterPro" id="IPR000668">
    <property type="entry name" value="Peptidase_C1A_C"/>
</dbReference>
<dbReference type="Gene3D" id="3.90.70.10">
    <property type="entry name" value="Cysteine proteinases"/>
    <property type="match status" value="1"/>
</dbReference>
<reference evidence="17" key="1">
    <citation type="journal article" date="2004" name="Genome Res.">
        <title>The status, quality, and expansion of the NIH full-length cDNA project: the Mammalian Gene Collection (MGC).</title>
        <authorList>
            <consortium name="The MGC Project Team"/>
            <person name="Gerhard D.S."/>
            <person name="Wagner L."/>
            <person name="Feingold E.A."/>
            <person name="Shenmen C.M."/>
            <person name="Grouse L.H."/>
            <person name="Schuler G."/>
            <person name="Klein S.L."/>
            <person name="Old S."/>
            <person name="Rasooly R."/>
            <person name="Good P."/>
            <person name="Guyer M."/>
            <person name="Peck A.M."/>
            <person name="Derge J.G."/>
            <person name="Lipman D."/>
            <person name="Collins F.S."/>
            <person name="Jang W."/>
            <person name="Sherry S."/>
            <person name="Feolo M."/>
            <person name="Misquitta L."/>
            <person name="Lee E."/>
            <person name="Rotmistrovsky K."/>
            <person name="Greenhut S.F."/>
            <person name="Schaefer C.F."/>
            <person name="Buetow K."/>
            <person name="Bonner T.I."/>
            <person name="Haussler D."/>
            <person name="Kent J."/>
            <person name="Kiekhaus M."/>
            <person name="Furey T."/>
            <person name="Brent M."/>
            <person name="Prange C."/>
            <person name="Schreiber K."/>
            <person name="Shapiro N."/>
            <person name="Bhat N.K."/>
            <person name="Hopkins R.F."/>
            <person name="Hsie F."/>
            <person name="Driscoll T."/>
            <person name="Soares M.B."/>
            <person name="Casavant T.L."/>
            <person name="Scheetz T.E."/>
            <person name="Brown-stein M.J."/>
            <person name="Usdin T.B."/>
            <person name="Toshiyuki S."/>
            <person name="Carninci P."/>
            <person name="Piao Y."/>
            <person name="Dudekula D.B."/>
            <person name="Ko M.S."/>
            <person name="Kawakami K."/>
            <person name="Suzuki Y."/>
            <person name="Sugano S."/>
            <person name="Gruber C.E."/>
            <person name="Smith M.R."/>
            <person name="Simmons B."/>
            <person name="Moore T."/>
            <person name="Waterman R."/>
            <person name="Johnson S.L."/>
            <person name="Ruan Y."/>
            <person name="Wei C.L."/>
            <person name="Mathavan S."/>
            <person name="Gunaratne P.H."/>
            <person name="Wu J."/>
            <person name="Garcia A.M."/>
            <person name="Hulyk S.W."/>
            <person name="Fuh E."/>
            <person name="Yuan Y."/>
            <person name="Sneed A."/>
            <person name="Kowis C."/>
            <person name="Hodgson A."/>
            <person name="Muzny D.M."/>
            <person name="McPherson J."/>
            <person name="Gibbs R.A."/>
            <person name="Fahey J."/>
            <person name="Helton E."/>
            <person name="Ketteman M."/>
            <person name="Madan A."/>
            <person name="Rodrigues S."/>
            <person name="Sanchez A."/>
            <person name="Whiting M."/>
            <person name="Madari A."/>
            <person name="Young A.C."/>
            <person name="Wetherby K.D."/>
            <person name="Granite S.J."/>
            <person name="Kwong P.N."/>
            <person name="Brinkley C.P."/>
            <person name="Pearson R.L."/>
            <person name="Bouffard G.G."/>
            <person name="Blakesly R.W."/>
            <person name="Green E.D."/>
            <person name="Dickson M.C."/>
            <person name="Rodriguez A.C."/>
            <person name="Grimwood J."/>
            <person name="Schmutz J."/>
            <person name="Myers R.M."/>
            <person name="Butterfield Y.S."/>
            <person name="Griffith M."/>
            <person name="Griffith O.L."/>
            <person name="Krzywinski M.I."/>
            <person name="Liao N."/>
            <person name="Morin R."/>
            <person name="Morrin R."/>
            <person name="Palmquist D."/>
            <person name="Petrescu A.S."/>
            <person name="Skalska U."/>
            <person name="Smailus D.E."/>
            <person name="Stott J.M."/>
            <person name="Schnerch A."/>
            <person name="Schein J.E."/>
            <person name="Jones S.J."/>
            <person name="Holt R.A."/>
            <person name="Baross A."/>
            <person name="Marra M.A."/>
            <person name="Clifton S."/>
            <person name="Makowski K.A."/>
            <person name="Bosak S."/>
            <person name="Malek J."/>
        </authorList>
    </citation>
    <scope>NUCLEOTIDE SEQUENCE [LARGE SCALE MRNA]</scope>
    <source>
        <tissue evidence="17">Thymus</tissue>
    </source>
</reference>
<keyword evidence="3" id="KW-0645">Protease</keyword>
<dbReference type="InterPro" id="IPR038765">
    <property type="entry name" value="Papain-like_cys_pep_sf"/>
</dbReference>
<dbReference type="GO" id="GO:0006508">
    <property type="term" value="P:proteolysis"/>
    <property type="evidence" value="ECO:0007669"/>
    <property type="project" value="UniProtKB-KW"/>
</dbReference>
<comment type="function">
    <text evidence="11">May have a specific function in the mechanism or regulation of T-cell cytolytic activity.</text>
</comment>
<dbReference type="AlphaFoldDB" id="A6HZ64"/>
<dbReference type="PRINTS" id="PR00705">
    <property type="entry name" value="PAPAIN"/>
</dbReference>
<dbReference type="Reactome" id="R-RNO-114608">
    <property type="pathway name" value="Platelet degranulation"/>
</dbReference>
<evidence type="ECO:0000313" key="19">
    <source>
        <dbReference type="Proteomes" id="UP000002494"/>
    </source>
</evidence>
<dbReference type="GeneID" id="293676"/>
<reference evidence="18" key="3">
    <citation type="submission" date="2025-05" db="UniProtKB">
        <authorList>
            <consortium name="Ensembl"/>
        </authorList>
    </citation>
    <scope>IDENTIFICATION</scope>
    <source>
        <strain evidence="18">Brown Norway</strain>
    </source>
</reference>
<dbReference type="RefSeq" id="NP_001019413.1">
    <property type="nucleotide sequence ID" value="NM_001024242.1"/>
</dbReference>
<dbReference type="Bgee" id="ENSRNOG00000027096">
    <property type="expression patterns" value="Expressed in spleen and 15 other cell types or tissues"/>
</dbReference>
<dbReference type="STRING" id="10116.ENSRNOP00000035535"/>
<evidence type="ECO:0000256" key="5">
    <source>
        <dbReference type="ARBA" id="ARBA00022801"/>
    </source>
</evidence>
<dbReference type="OMA" id="EALWGIR"/>
<evidence type="ECO:0000256" key="6">
    <source>
        <dbReference type="ARBA" id="ARBA00022807"/>
    </source>
</evidence>
<protein>
    <recommendedName>
        <fullName evidence="12">Cathepsin W</fullName>
    </recommendedName>
    <alternativeName>
        <fullName evidence="13">Lymphopain</fullName>
    </alternativeName>
</protein>
<dbReference type="Pfam" id="PF08246">
    <property type="entry name" value="Inhibitor_I29"/>
    <property type="match status" value="1"/>
</dbReference>
<evidence type="ECO:0000313" key="18">
    <source>
        <dbReference type="Ensembl" id="ENSRNOP00000035535.2"/>
    </source>
</evidence>
<comment type="similarity">
    <text evidence="2">Belongs to the peptidase C1 family.</text>
</comment>
<evidence type="ECO:0000256" key="1">
    <source>
        <dbReference type="ARBA" id="ARBA00004240"/>
    </source>
</evidence>
<keyword evidence="4 14" id="KW-0732">Signal</keyword>
<dbReference type="PANTHER" id="PTHR12411">
    <property type="entry name" value="CYSTEINE PROTEASE FAMILY C1-RELATED"/>
    <property type="match status" value="1"/>
</dbReference>
<comment type="subcellular location">
    <subcellularLocation>
        <location evidence="1">Endoplasmic reticulum</location>
    </subcellularLocation>
</comment>
<dbReference type="CTD" id="1521"/>
<evidence type="ECO:0000259" key="15">
    <source>
        <dbReference type="SMART" id="SM00645"/>
    </source>
</evidence>
<evidence type="ECO:0000259" key="16">
    <source>
        <dbReference type="SMART" id="SM00848"/>
    </source>
</evidence>
<dbReference type="PROSITE" id="PS00640">
    <property type="entry name" value="THIOL_PROTEASE_ASN"/>
    <property type="match status" value="1"/>
</dbReference>
<keyword evidence="6" id="KW-0788">Thiol protease</keyword>
<dbReference type="InterPro" id="IPR013128">
    <property type="entry name" value="Peptidase_C1A"/>
</dbReference>
<feature type="signal peptide" evidence="14">
    <location>
        <begin position="1"/>
        <end position="21"/>
    </location>
</feature>
<dbReference type="eggNOG" id="KOG1542">
    <property type="taxonomic scope" value="Eukaryota"/>
</dbReference>
<dbReference type="MEROPS" id="C01.037"/>
<organism evidence="17">
    <name type="scientific">Rattus norvegicus</name>
    <name type="common">Rat</name>
    <dbReference type="NCBI Taxonomy" id="10116"/>
    <lineage>
        <taxon>Eukaryota</taxon>
        <taxon>Metazoa</taxon>
        <taxon>Chordata</taxon>
        <taxon>Craniata</taxon>
        <taxon>Vertebrata</taxon>
        <taxon>Euteleostomi</taxon>
        <taxon>Mammalia</taxon>
        <taxon>Eutheria</taxon>
        <taxon>Euarchontoglires</taxon>
        <taxon>Glires</taxon>
        <taxon>Rodentia</taxon>
        <taxon>Myomorpha</taxon>
        <taxon>Muroidea</taxon>
        <taxon>Muridae</taxon>
        <taxon>Murinae</taxon>
        <taxon>Rattus</taxon>
    </lineage>
</organism>
<dbReference type="FunFam" id="3.90.70.10:FF:000100">
    <property type="entry name" value="Cathepsin W"/>
    <property type="match status" value="1"/>
</dbReference>
<dbReference type="RGD" id="1309354">
    <property type="gene designation" value="Ctsw"/>
</dbReference>
<evidence type="ECO:0000313" key="20">
    <source>
        <dbReference type="RGD" id="1309354"/>
    </source>
</evidence>
<reference evidence="18 19" key="2">
    <citation type="journal article" date="2004" name="Nature">
        <title>Genome sequence of the Brown Norway rat yields insights into mammalian evolution.</title>
        <authorList>
            <consortium name="Rat Genome Sequencing Project Consortium"/>
            <person name="Gibbs R.A."/>
            <person name="Weinstock G.M."/>
            <person name="Metzker M.L."/>
            <person name="Muzny D.M."/>
            <person name="Sodergren E.J."/>
            <person name="Scherer S."/>
            <person name="Scott G."/>
            <person name="Steffen D."/>
            <person name="Worley K.C."/>
            <person name="Burch P.E."/>
            <person name="Okwuonu G."/>
            <person name="Hines S."/>
            <person name="Lewis L."/>
            <person name="Deramo C."/>
            <person name="Delgado O."/>
            <person name="Dugan-Rocha S."/>
            <person name="Miner G."/>
            <person name="Morgan M."/>
            <person name="Hawes A."/>
            <person name="Gill R."/>
            <person name="Holt R.A."/>
            <person name="Adams M.D."/>
            <person name="Amanatides P.G."/>
            <person name="Baden-Tillson H."/>
            <person name="Barnstead M."/>
            <person name="Chin S."/>
            <person name="Evans C.A."/>
            <person name="Ferriera S."/>
            <person name="Fosler C."/>
            <person name="Glodek A."/>
            <person name="Gu Z."/>
            <person name="Jennings D."/>
            <person name="Kraft C.L."/>
            <person name="Nguyen T."/>
            <person name="Pfannkoch C.M."/>
            <person name="Sitter C."/>
            <person name="Sutton G.G."/>
            <person name="Venter J.C."/>
            <person name="Woodage T."/>
            <person name="Smith D."/>
            <person name="Lee H.-M."/>
            <person name="Gustafson E."/>
            <person name="Cahill P."/>
            <person name="Kana A."/>
            <person name="Doucette-Stamm L."/>
            <person name="Weinstock K."/>
            <person name="Fechtel K."/>
            <person name="Weiss R.B."/>
            <person name="Dunn D.M."/>
            <person name="Green E.D."/>
            <person name="Blakesley R.W."/>
            <person name="Bouffard G.G."/>
            <person name="De Jong P.J."/>
            <person name="Osoegawa K."/>
            <person name="Zhu B."/>
            <person name="Marra M."/>
            <person name="Schein J."/>
            <person name="Bosdet I."/>
            <person name="Fjell C."/>
            <person name="Jones S."/>
            <person name="Krzywinski M."/>
            <person name="Mathewson C."/>
            <person name="Siddiqui A."/>
            <person name="Wye N."/>
            <person name="McPherson J."/>
            <person name="Zhao S."/>
            <person name="Fraser C.M."/>
            <person name="Shetty J."/>
            <person name="Shatsman S."/>
            <person name="Geer K."/>
            <person name="Chen Y."/>
            <person name="Abramzon S."/>
            <person name="Nierman W.C."/>
            <person name="Havlak P.H."/>
            <person name="Chen R."/>
            <person name="Durbin K.J."/>
            <person name="Egan A."/>
            <person name="Ren Y."/>
            <person name="Song X.-Z."/>
            <person name="Li B."/>
            <person name="Liu Y."/>
            <person name="Qin X."/>
            <person name="Cawley S."/>
            <person name="Cooney A.J."/>
            <person name="D'Souza L.M."/>
            <person name="Martin K."/>
            <person name="Wu J.Q."/>
            <person name="Gonzalez-Garay M.L."/>
            <person name="Jackson A.R."/>
            <person name="Kalafus K.J."/>
            <person name="McLeod M.P."/>
            <person name="Milosavljevic A."/>
            <person name="Virk D."/>
            <person name="Volkov A."/>
            <person name="Wheeler D.A."/>
            <person name="Zhang Z."/>
            <person name="Bailey J.A."/>
            <person name="Eichler E.E."/>
            <person name="Tuzun E."/>
            <person name="Birney E."/>
            <person name="Mongin E."/>
            <person name="Ureta-Vidal A."/>
            <person name="Woodwark C."/>
            <person name="Zdobnov E."/>
            <person name="Bork P."/>
            <person name="Suyama M."/>
            <person name="Torrents D."/>
            <person name="Alexandersson M."/>
            <person name="Trask B.J."/>
            <person name="Young J.M."/>
            <person name="Huang H."/>
            <person name="Wang H."/>
            <person name="Xing H."/>
            <person name="Daniels S."/>
            <person name="Gietzen D."/>
            <person name="Schmidt J."/>
            <person name="Stevens K."/>
            <person name="Vitt U."/>
            <person name="Wingrove J."/>
            <person name="Camara F."/>
            <person name="Mar Alba M."/>
            <person name="Abril J.F."/>
            <person name="Guigo R."/>
            <person name="Smit A."/>
            <person name="Dubchak I."/>
            <person name="Rubin E.M."/>
            <person name="Couronne O."/>
            <person name="Poliakov A."/>
            <person name="Huebner N."/>
            <person name="Ganten D."/>
            <person name="Goesele C."/>
            <person name="Hummel O."/>
            <person name="Kreitler T."/>
            <person name="Lee Y.-A."/>
            <person name="Monti J."/>
            <person name="Schulz H."/>
            <person name="Zimdahl H."/>
            <person name="Himmelbauer H."/>
            <person name="Lehrach H."/>
            <person name="Jacob H.J."/>
            <person name="Bromberg S."/>
            <person name="Gullings-Handley J."/>
            <person name="Jensen-Seaman M.I."/>
            <person name="Kwitek A.E."/>
            <person name="Lazar J."/>
            <person name="Pasko D."/>
            <person name="Tonellato P.J."/>
            <person name="Twigger S."/>
            <person name="Ponting C.P."/>
            <person name="Duarte J.M."/>
            <person name="Rice S."/>
            <person name="Goodstadt L."/>
            <person name="Beatson S.A."/>
            <person name="Emes R.D."/>
            <person name="Winter E.E."/>
            <person name="Webber C."/>
            <person name="Brandt P."/>
            <person name="Nyakatura G."/>
            <person name="Adetobi M."/>
            <person name="Chiaromonte F."/>
            <person name="Elnitski L."/>
            <person name="Eswara P."/>
            <person name="Hardison R.C."/>
            <person name="Hou M."/>
            <person name="Kolbe D."/>
            <person name="Makova K."/>
            <person name="Miller W."/>
            <person name="Nekrutenko A."/>
            <person name="Riemer C."/>
            <person name="Schwartz S."/>
            <person name="Taylor J."/>
            <person name="Yang S."/>
            <person name="Zhang Y."/>
            <person name="Lindpaintner K."/>
            <person name="Andrews T.D."/>
            <person name="Caccamo M."/>
            <person name="Clamp M."/>
            <person name="Clarke L."/>
            <person name="Curwen V."/>
            <person name="Durbin R.M."/>
            <person name="Eyras E."/>
            <person name="Searle S.M."/>
            <person name="Cooper G.M."/>
            <person name="Batzoglou S."/>
            <person name="Brudno M."/>
            <person name="Sidow A."/>
            <person name="Stone E.A."/>
            <person name="Payseur B.A."/>
            <person name="Bourque G."/>
            <person name="Lopez-Otin C."/>
            <person name="Puente X.S."/>
            <person name="Chakrabarti K."/>
            <person name="Chatterji S."/>
            <person name="Dewey C."/>
            <person name="Pachter L."/>
            <person name="Bray N."/>
            <person name="Yap V.B."/>
            <person name="Caspi A."/>
            <person name="Tesler G."/>
            <person name="Pevzner P.A."/>
            <person name="Haussler D."/>
            <person name="Roskin K.M."/>
            <person name="Baertsch R."/>
            <person name="Clawson H."/>
            <person name="Furey T.S."/>
            <person name="Hinrichs A.S."/>
            <person name="Karolchik D."/>
            <person name="Kent W.J."/>
            <person name="Rosenbloom K.R."/>
            <person name="Trumbower H."/>
            <person name="Weirauch M."/>
            <person name="Cooper D.N."/>
            <person name="Stenson P.D."/>
            <person name="Ma B."/>
            <person name="Brent M."/>
            <person name="Arumugam M."/>
            <person name="Shteynberg D."/>
            <person name="Copley R.R."/>
            <person name="Taylor M.S."/>
            <person name="Riethman H."/>
            <person name="Mudunuri U."/>
            <person name="Peterson J."/>
            <person name="Guyer M."/>
            <person name="Felsenfeld A."/>
            <person name="Old S."/>
            <person name="Mockrin S."/>
            <person name="Collins F.S."/>
        </authorList>
    </citation>
    <scope>NUCLEOTIDE SEQUENCE [LARGE SCALE GENOMIC DNA]</scope>
    <source>
        <strain evidence="18 19">Brown Norway</strain>
    </source>
</reference>
<keyword evidence="10" id="KW-0325">Glycoprotein</keyword>
<dbReference type="OrthoDB" id="387093at2759"/>
<dbReference type="Pfam" id="PF00112">
    <property type="entry name" value="Peptidase_C1"/>
    <property type="match status" value="1"/>
</dbReference>
<dbReference type="HOGENOM" id="CLU_012184_4_1_1"/>
<dbReference type="PROSITE" id="PS00639">
    <property type="entry name" value="THIOL_PROTEASE_HIS"/>
    <property type="match status" value="1"/>
</dbReference>
<evidence type="ECO:0000256" key="12">
    <source>
        <dbReference type="ARBA" id="ARBA00072062"/>
    </source>
</evidence>
<evidence type="ECO:0000256" key="11">
    <source>
        <dbReference type="ARBA" id="ARBA00054179"/>
    </source>
</evidence>
<feature type="chain" id="PRO_5044728553" description="Cathepsin W" evidence="14">
    <location>
        <begin position="22"/>
        <end position="371"/>
    </location>
</feature>
<dbReference type="Ensembl" id="ENSRNOT00000037404.5">
    <property type="protein sequence ID" value="ENSRNOP00000035535.2"/>
    <property type="gene ID" value="ENSRNOG00000027096.5"/>
</dbReference>
<evidence type="ECO:0000313" key="17">
    <source>
        <dbReference type="EMBL" id="AAH93401.1"/>
    </source>
</evidence>
<name>A6HZ64_RAT</name>
<keyword evidence="8" id="KW-0865">Zymogen</keyword>
<evidence type="ECO:0000256" key="14">
    <source>
        <dbReference type="SAM" id="SignalP"/>
    </source>
</evidence>
<dbReference type="CDD" id="cd02248">
    <property type="entry name" value="Peptidase_C1A"/>
    <property type="match status" value="1"/>
</dbReference>
<dbReference type="InterPro" id="IPR025660">
    <property type="entry name" value="Pept_his_AS"/>
</dbReference>
<evidence type="ECO:0000256" key="7">
    <source>
        <dbReference type="ARBA" id="ARBA00022824"/>
    </source>
</evidence>
<dbReference type="GO" id="GO:0005783">
    <property type="term" value="C:endoplasmic reticulum"/>
    <property type="evidence" value="ECO:0007669"/>
    <property type="project" value="UniProtKB-SubCell"/>
</dbReference>
<dbReference type="InterPro" id="IPR013201">
    <property type="entry name" value="Prot_inhib_I29"/>
</dbReference>
<accession>Q561Q9</accession>
<evidence type="ECO:0000256" key="8">
    <source>
        <dbReference type="ARBA" id="ARBA00023145"/>
    </source>
</evidence>
<dbReference type="SMR" id="A6HZ64"/>
<keyword evidence="9" id="KW-1015">Disulfide bond</keyword>
<dbReference type="PaxDb" id="10116-ENSRNOP00000035535"/>
<keyword evidence="7" id="KW-0256">Endoplasmic reticulum</keyword>
<feature type="domain" description="Peptidase C1A papain C-terminal" evidence="15">
    <location>
        <begin position="126"/>
        <end position="357"/>
    </location>
</feature>
<proteinExistence type="evidence at transcript level"/>
<dbReference type="InterPro" id="IPR025661">
    <property type="entry name" value="Pept_asp_AS"/>
</dbReference>
<evidence type="ECO:0000256" key="10">
    <source>
        <dbReference type="ARBA" id="ARBA00023180"/>
    </source>
</evidence>
<dbReference type="SMART" id="SM00848">
    <property type="entry name" value="Inhibitor_I29"/>
    <property type="match status" value="1"/>
</dbReference>
<dbReference type="GO" id="GO:0008234">
    <property type="term" value="F:cysteine-type peptidase activity"/>
    <property type="evidence" value="ECO:0007669"/>
    <property type="project" value="UniProtKB-KW"/>
</dbReference>
<dbReference type="Proteomes" id="UP000002494">
    <property type="component" value="Chromosome 1"/>
</dbReference>
<evidence type="ECO:0000256" key="4">
    <source>
        <dbReference type="ARBA" id="ARBA00022729"/>
    </source>
</evidence>
<dbReference type="UCSC" id="RGD:1309354">
    <property type="organism name" value="rat"/>
</dbReference>
<evidence type="ECO:0000256" key="3">
    <source>
        <dbReference type="ARBA" id="ARBA00022670"/>
    </source>
</evidence>
<dbReference type="SUPFAM" id="SSF54001">
    <property type="entry name" value="Cysteine proteinases"/>
    <property type="match status" value="1"/>
</dbReference>